<evidence type="ECO:0000256" key="7">
    <source>
        <dbReference type="ARBA" id="ARBA00022692"/>
    </source>
</evidence>
<dbReference type="SUPFAM" id="SSF54523">
    <property type="entry name" value="Pili subunits"/>
    <property type="match status" value="1"/>
</dbReference>
<evidence type="ECO:0000256" key="4">
    <source>
        <dbReference type="ARBA" id="ARBA00022475"/>
    </source>
</evidence>
<keyword evidence="6" id="KW-0997">Cell inner membrane</keyword>
<organism evidence="12 13">
    <name type="scientific">Thioalkalivibrio halophilus</name>
    <dbReference type="NCBI Taxonomy" id="252474"/>
    <lineage>
        <taxon>Bacteria</taxon>
        <taxon>Pseudomonadati</taxon>
        <taxon>Pseudomonadota</taxon>
        <taxon>Gammaproteobacteria</taxon>
        <taxon>Chromatiales</taxon>
        <taxon>Ectothiorhodospiraceae</taxon>
        <taxon>Thioalkalivibrio</taxon>
    </lineage>
</organism>
<evidence type="ECO:0000256" key="5">
    <source>
        <dbReference type="ARBA" id="ARBA00022481"/>
    </source>
</evidence>
<feature type="region of interest" description="Disordered" evidence="10">
    <location>
        <begin position="136"/>
        <end position="166"/>
    </location>
</feature>
<evidence type="ECO:0000256" key="3">
    <source>
        <dbReference type="ARBA" id="ARBA00021539"/>
    </source>
</evidence>
<dbReference type="STRING" id="252474.B1A74_12595"/>
<proteinExistence type="inferred from homology"/>
<dbReference type="InterPro" id="IPR012902">
    <property type="entry name" value="N_methyl_site"/>
</dbReference>
<dbReference type="GO" id="GO:0005886">
    <property type="term" value="C:plasma membrane"/>
    <property type="evidence" value="ECO:0007669"/>
    <property type="project" value="UniProtKB-SubCell"/>
</dbReference>
<dbReference type="PANTHER" id="PTHR39583:SF2">
    <property type="entry name" value="TYPE II SECRETION SYSTEM PROTEIN J"/>
    <property type="match status" value="1"/>
</dbReference>
<feature type="transmembrane region" description="Helical" evidence="11">
    <location>
        <begin position="21"/>
        <end position="44"/>
    </location>
</feature>
<dbReference type="Pfam" id="PF11612">
    <property type="entry name" value="T2SSJ"/>
    <property type="match status" value="1"/>
</dbReference>
<comment type="subcellular location">
    <subcellularLocation>
        <location evidence="1">Cell inner membrane</location>
        <topology evidence="1">Single-pass membrane protein</topology>
    </subcellularLocation>
</comment>
<evidence type="ECO:0000256" key="10">
    <source>
        <dbReference type="SAM" id="MobiDB-lite"/>
    </source>
</evidence>
<dbReference type="OrthoDB" id="9794345at2"/>
<dbReference type="Gene3D" id="3.10.610.10">
    <property type="entry name" value="GSPII I/J protein-like"/>
    <property type="match status" value="1"/>
</dbReference>
<keyword evidence="13" id="KW-1185">Reference proteome</keyword>
<dbReference type="Pfam" id="PF07963">
    <property type="entry name" value="N_methyl"/>
    <property type="match status" value="1"/>
</dbReference>
<dbReference type="PANTHER" id="PTHR39583">
    <property type="entry name" value="TYPE II SECRETION SYSTEM PROTEIN J-RELATED"/>
    <property type="match status" value="1"/>
</dbReference>
<dbReference type="RefSeq" id="WP_018946765.1">
    <property type="nucleotide sequence ID" value="NZ_MUZR01000061.1"/>
</dbReference>
<keyword evidence="8 11" id="KW-1133">Transmembrane helix</keyword>
<dbReference type="InterPro" id="IPR051621">
    <property type="entry name" value="T2SS_protein_J"/>
</dbReference>
<dbReference type="Proteomes" id="UP000189177">
    <property type="component" value="Unassembled WGS sequence"/>
</dbReference>
<evidence type="ECO:0000256" key="1">
    <source>
        <dbReference type="ARBA" id="ARBA00004377"/>
    </source>
</evidence>
<comment type="similarity">
    <text evidence="2">Belongs to the GSP J family.</text>
</comment>
<dbReference type="NCBIfam" id="TIGR01711">
    <property type="entry name" value="gspJ"/>
    <property type="match status" value="1"/>
</dbReference>
<evidence type="ECO:0000313" key="13">
    <source>
        <dbReference type="Proteomes" id="UP000189177"/>
    </source>
</evidence>
<evidence type="ECO:0000256" key="2">
    <source>
        <dbReference type="ARBA" id="ARBA00011084"/>
    </source>
</evidence>
<dbReference type="EMBL" id="MUZR01000061">
    <property type="protein sequence ID" value="OOC09129.1"/>
    <property type="molecule type" value="Genomic_DNA"/>
</dbReference>
<name>A0A1V2ZVJ5_9GAMM</name>
<evidence type="ECO:0000313" key="12">
    <source>
        <dbReference type="EMBL" id="OOC09129.1"/>
    </source>
</evidence>
<gene>
    <name evidence="12" type="ORF">B1A74_12595</name>
</gene>
<keyword evidence="9 11" id="KW-0472">Membrane</keyword>
<evidence type="ECO:0000256" key="6">
    <source>
        <dbReference type="ARBA" id="ARBA00022519"/>
    </source>
</evidence>
<dbReference type="InterPro" id="IPR010055">
    <property type="entry name" value="T2SS_protein-GspJ"/>
</dbReference>
<keyword evidence="4" id="KW-1003">Cell membrane</keyword>
<dbReference type="AlphaFoldDB" id="A0A1V2ZVJ5"/>
<sequence>MHCPERSQCVRTRGPGRADGFTLLELLVAVGIFGIVGLLAIGGLRSVLDADEATREQTRRLADLQITLATLERDLRHAVPLRPRDGFGDRQPPLRYSPVTDPQQLEFVRAGLGGHERLGRVAWRIGEEGLERITWPSVDGAPQESERRRRFLPPQPGEDRHAEPPRVRFDFLHPRTGEEIDAWPPLETGHEASLPAMVLVRLEVPGLGEIERRIPLTGARP</sequence>
<feature type="compositionally biased region" description="Basic and acidic residues" evidence="10">
    <location>
        <begin position="157"/>
        <end position="166"/>
    </location>
</feature>
<evidence type="ECO:0000256" key="11">
    <source>
        <dbReference type="SAM" id="Phobius"/>
    </source>
</evidence>
<keyword evidence="7 11" id="KW-0812">Transmembrane</keyword>
<dbReference type="InterPro" id="IPR045584">
    <property type="entry name" value="Pilin-like"/>
</dbReference>
<dbReference type="GO" id="GO:0015627">
    <property type="term" value="C:type II protein secretion system complex"/>
    <property type="evidence" value="ECO:0007669"/>
    <property type="project" value="InterPro"/>
</dbReference>
<keyword evidence="5" id="KW-0488">Methylation</keyword>
<accession>A0A1V2ZVJ5</accession>
<dbReference type="GO" id="GO:0015628">
    <property type="term" value="P:protein secretion by the type II secretion system"/>
    <property type="evidence" value="ECO:0007669"/>
    <property type="project" value="InterPro"/>
</dbReference>
<evidence type="ECO:0000256" key="9">
    <source>
        <dbReference type="ARBA" id="ARBA00023136"/>
    </source>
</evidence>
<reference evidence="12 13" key="1">
    <citation type="submission" date="2017-02" db="EMBL/GenBank/DDBJ databases">
        <title>Genomic diversity within the haloalkaliphilic genus Thioalkalivibrio.</title>
        <authorList>
            <person name="Ahn A.-C."/>
            <person name="Meier-Kolthoff J."/>
            <person name="Overmars L."/>
            <person name="Richter M."/>
            <person name="Woyke T."/>
            <person name="Sorokin D.Y."/>
            <person name="Muyzer G."/>
        </authorList>
    </citation>
    <scope>NUCLEOTIDE SEQUENCE [LARGE SCALE GENOMIC DNA]</scope>
    <source>
        <strain evidence="12 13">HL17</strain>
    </source>
</reference>
<dbReference type="NCBIfam" id="TIGR02532">
    <property type="entry name" value="IV_pilin_GFxxxE"/>
    <property type="match status" value="1"/>
</dbReference>
<evidence type="ECO:0000256" key="8">
    <source>
        <dbReference type="ARBA" id="ARBA00022989"/>
    </source>
</evidence>
<comment type="caution">
    <text evidence="12">The sequence shown here is derived from an EMBL/GenBank/DDBJ whole genome shotgun (WGS) entry which is preliminary data.</text>
</comment>
<protein>
    <recommendedName>
        <fullName evidence="3">Type II secretion system protein J</fullName>
    </recommendedName>
</protein>